<keyword evidence="1" id="KW-0732">Signal</keyword>
<organism evidence="2 3">
    <name type="scientific">Cellulomonas gilvus (strain ATCC 13127 / NRRL B-14078)</name>
    <name type="common">Cellvibrio gilvus</name>
    <dbReference type="NCBI Taxonomy" id="593907"/>
    <lineage>
        <taxon>Bacteria</taxon>
        <taxon>Bacillati</taxon>
        <taxon>Actinomycetota</taxon>
        <taxon>Actinomycetes</taxon>
        <taxon>Micrococcales</taxon>
        <taxon>Cellulomonadaceae</taxon>
        <taxon>Cellulomonas</taxon>
    </lineage>
</organism>
<gene>
    <name evidence="2" type="ordered locus">Celgi_0319</name>
</gene>
<dbReference type="KEGG" id="cga:Celgi_0319"/>
<dbReference type="AlphaFoldDB" id="F8A478"/>
<evidence type="ECO:0000313" key="2">
    <source>
        <dbReference type="EMBL" id="AEI10841.1"/>
    </source>
</evidence>
<dbReference type="Proteomes" id="UP000000485">
    <property type="component" value="Chromosome"/>
</dbReference>
<dbReference type="RefSeq" id="WP_013882366.1">
    <property type="nucleotide sequence ID" value="NC_015671.1"/>
</dbReference>
<feature type="signal peptide" evidence="1">
    <location>
        <begin position="1"/>
        <end position="34"/>
    </location>
</feature>
<protein>
    <submittedName>
        <fullName evidence="2">Uncharacterized protein</fullName>
    </submittedName>
</protein>
<dbReference type="HOGENOM" id="CLU_828183_0_0_11"/>
<reference evidence="3" key="1">
    <citation type="submission" date="2011-04" db="EMBL/GenBank/DDBJ databases">
        <title>Complete sequence of Cellvibrio gilvus ATCC 13127.</title>
        <authorList>
            <person name="Lucas S."/>
            <person name="Han J."/>
            <person name="Lapidus A."/>
            <person name="Cheng J.-F."/>
            <person name="Goodwin L."/>
            <person name="Pitluck S."/>
            <person name="Peters L."/>
            <person name="Munk A."/>
            <person name="Detter J.C."/>
            <person name="Han C."/>
            <person name="Tapia R."/>
            <person name="Land M."/>
            <person name="Hauser L."/>
            <person name="Kyrpides N."/>
            <person name="Ivanova N."/>
            <person name="Ovchinnikova G."/>
            <person name="Pagani I."/>
            <person name="Mead D."/>
            <person name="Brumm P."/>
            <person name="Woyke T."/>
        </authorList>
    </citation>
    <scope>NUCLEOTIDE SEQUENCE [LARGE SCALE GENOMIC DNA]</scope>
    <source>
        <strain evidence="3">ATCC 13127 / NRRL B-14078</strain>
    </source>
</reference>
<feature type="chain" id="PRO_5039153532" evidence="1">
    <location>
        <begin position="35"/>
        <end position="335"/>
    </location>
</feature>
<dbReference type="Gene3D" id="2.60.40.2700">
    <property type="match status" value="1"/>
</dbReference>
<dbReference type="EMBL" id="CP002665">
    <property type="protein sequence ID" value="AEI10841.1"/>
    <property type="molecule type" value="Genomic_DNA"/>
</dbReference>
<dbReference type="STRING" id="593907.Celgi_0319"/>
<dbReference type="OrthoDB" id="614750at2"/>
<proteinExistence type="predicted"/>
<evidence type="ECO:0000256" key="1">
    <source>
        <dbReference type="SAM" id="SignalP"/>
    </source>
</evidence>
<name>F8A478_CELGA</name>
<dbReference type="eggNOG" id="COG1409">
    <property type="taxonomic scope" value="Bacteria"/>
</dbReference>
<accession>F8A478</accession>
<sequence length="335" mass="34023" precursor="true">MTVRTTPARTRALVVLTTALALLATLLGGAPASAAGATTITGRVTYPSAITDPGPTYVVVFSPDDRYIEHAAQASVAPDGTFTVSGLDAGEGYQVMLTDVSGQTATGYYAKGATRLAVGVSGATLVKPGATLALKPRVAVTTSVVLTLPENTFPSWSPRGAYLVEAATGRPFAAESRFGAAAVTTIPLTFGGVAAEGRYTLFLATDEDQDTGYYYGGAGRAMVRARAKAALVPAGAKNLKVLVMGVVNTTVPTVTGKAKVGAKLTATPGTWAVAGTPSYRWLRNGVAISGATGKTYVPVAADLGKKLKVQVTFKATTPGYAPGVATSTATAAVTR</sequence>
<keyword evidence="3" id="KW-1185">Reference proteome</keyword>
<evidence type="ECO:0000313" key="3">
    <source>
        <dbReference type="Proteomes" id="UP000000485"/>
    </source>
</evidence>